<evidence type="ECO:0000313" key="1">
    <source>
        <dbReference type="EMBL" id="GFH19774.1"/>
    </source>
</evidence>
<dbReference type="AlphaFoldDB" id="A0A699ZLT7"/>
<keyword evidence="2" id="KW-1185">Reference proteome</keyword>
<dbReference type="Proteomes" id="UP000485058">
    <property type="component" value="Unassembled WGS sequence"/>
</dbReference>
<sequence>MGAQQVPFSITTGVAQRGLMECGRLLWRLHSLKEAVKNENAFKRKCAVEVLRNDVVDSLRSQGKYSRRYAFSRLNQPDIVSSM</sequence>
<name>A0A699ZLT7_HAELA</name>
<protein>
    <submittedName>
        <fullName evidence="1">Uncharacterized protein</fullName>
    </submittedName>
</protein>
<reference evidence="1 2" key="1">
    <citation type="submission" date="2020-02" db="EMBL/GenBank/DDBJ databases">
        <title>Draft genome sequence of Haematococcus lacustris strain NIES-144.</title>
        <authorList>
            <person name="Morimoto D."/>
            <person name="Nakagawa S."/>
            <person name="Yoshida T."/>
            <person name="Sawayama S."/>
        </authorList>
    </citation>
    <scope>NUCLEOTIDE SEQUENCE [LARGE SCALE GENOMIC DNA]</scope>
    <source>
        <strain evidence="1 2">NIES-144</strain>
    </source>
</reference>
<dbReference type="EMBL" id="BLLF01001518">
    <property type="protein sequence ID" value="GFH19774.1"/>
    <property type="molecule type" value="Genomic_DNA"/>
</dbReference>
<evidence type="ECO:0000313" key="2">
    <source>
        <dbReference type="Proteomes" id="UP000485058"/>
    </source>
</evidence>
<gene>
    <name evidence="1" type="ORF">HaLaN_16784</name>
</gene>
<proteinExistence type="predicted"/>
<comment type="caution">
    <text evidence="1">The sequence shown here is derived from an EMBL/GenBank/DDBJ whole genome shotgun (WGS) entry which is preliminary data.</text>
</comment>
<accession>A0A699ZLT7</accession>
<organism evidence="1 2">
    <name type="scientific">Haematococcus lacustris</name>
    <name type="common">Green alga</name>
    <name type="synonym">Haematococcus pluvialis</name>
    <dbReference type="NCBI Taxonomy" id="44745"/>
    <lineage>
        <taxon>Eukaryota</taxon>
        <taxon>Viridiplantae</taxon>
        <taxon>Chlorophyta</taxon>
        <taxon>core chlorophytes</taxon>
        <taxon>Chlorophyceae</taxon>
        <taxon>CS clade</taxon>
        <taxon>Chlamydomonadales</taxon>
        <taxon>Haematococcaceae</taxon>
        <taxon>Haematococcus</taxon>
    </lineage>
</organism>